<keyword evidence="4" id="KW-0378">Hydrolase</keyword>
<evidence type="ECO:0000256" key="5">
    <source>
        <dbReference type="ARBA" id="ARBA00022833"/>
    </source>
</evidence>
<dbReference type="Gene3D" id="3.30.70.360">
    <property type="match status" value="1"/>
</dbReference>
<dbReference type="InterPro" id="IPR036264">
    <property type="entry name" value="Bact_exopeptidase_dim_dom"/>
</dbReference>
<dbReference type="PANTHER" id="PTHR45962:SF1">
    <property type="entry name" value="N-FATTY-ACYL-AMINO ACID SYNTHASE_HYDROLASE PM20D1"/>
    <property type="match status" value="1"/>
</dbReference>
<keyword evidence="2" id="KW-0645">Protease</keyword>
<keyword evidence="5" id="KW-0862">Zinc</keyword>
<evidence type="ECO:0000256" key="4">
    <source>
        <dbReference type="ARBA" id="ARBA00022801"/>
    </source>
</evidence>
<protein>
    <recommendedName>
        <fullName evidence="7">Peptidase M20 dimerisation domain-containing protein</fullName>
    </recommendedName>
</protein>
<dbReference type="SUPFAM" id="SSF55031">
    <property type="entry name" value="Bacterial exopeptidase dimerisation domain"/>
    <property type="match status" value="1"/>
</dbReference>
<evidence type="ECO:0000313" key="9">
    <source>
        <dbReference type="Proteomes" id="UP000032675"/>
    </source>
</evidence>
<reference evidence="8 9" key="1">
    <citation type="submission" date="2012-11" db="EMBL/GenBank/DDBJ databases">
        <title>Whole genome sequence of Gluconacetobacter europaeus NBRC3261.</title>
        <authorList>
            <person name="Azuma Y."/>
            <person name="Higashiura N."/>
            <person name="Hirakawa H."/>
            <person name="Matsushita K."/>
        </authorList>
    </citation>
    <scope>NUCLEOTIDE SEQUENCE [LARGE SCALE GENOMIC DNA]</scope>
    <source>
        <strain evidence="8 9">NBRC 3261</strain>
    </source>
</reference>
<dbReference type="NCBIfam" id="NF006596">
    <property type="entry name" value="PRK09133.1"/>
    <property type="match status" value="1"/>
</dbReference>
<dbReference type="InterPro" id="IPR047177">
    <property type="entry name" value="Pept_M20A"/>
</dbReference>
<comment type="similarity">
    <text evidence="1">Belongs to the peptidase M20A family.</text>
</comment>
<organism evidence="8 9">
    <name type="scientific">Komagataeibacter europaeus NBRC 3261</name>
    <dbReference type="NCBI Taxonomy" id="1234669"/>
    <lineage>
        <taxon>Bacteria</taxon>
        <taxon>Pseudomonadati</taxon>
        <taxon>Pseudomonadota</taxon>
        <taxon>Alphaproteobacteria</taxon>
        <taxon>Acetobacterales</taxon>
        <taxon>Acetobacteraceae</taxon>
        <taxon>Komagataeibacter</taxon>
    </lineage>
</organism>
<dbReference type="GO" id="GO:0008233">
    <property type="term" value="F:peptidase activity"/>
    <property type="evidence" value="ECO:0007669"/>
    <property type="project" value="UniProtKB-KW"/>
</dbReference>
<evidence type="ECO:0000259" key="7">
    <source>
        <dbReference type="Pfam" id="PF07687"/>
    </source>
</evidence>
<evidence type="ECO:0000313" key="8">
    <source>
        <dbReference type="EMBL" id="GAN95363.1"/>
    </source>
</evidence>
<dbReference type="Gene3D" id="3.40.630.10">
    <property type="entry name" value="Zn peptidases"/>
    <property type="match status" value="1"/>
</dbReference>
<feature type="domain" description="Peptidase M20 dimerisation" evidence="7">
    <location>
        <begin position="220"/>
        <end position="367"/>
    </location>
</feature>
<feature type="chain" id="PRO_5002310565" description="Peptidase M20 dimerisation domain-containing protein" evidence="6">
    <location>
        <begin position="27"/>
        <end position="469"/>
    </location>
</feature>
<accession>A0A0D6PWG7</accession>
<evidence type="ECO:0000256" key="1">
    <source>
        <dbReference type="ARBA" id="ARBA00006247"/>
    </source>
</evidence>
<dbReference type="InterPro" id="IPR011650">
    <property type="entry name" value="Peptidase_M20_dimer"/>
</dbReference>
<dbReference type="InterPro" id="IPR002933">
    <property type="entry name" value="Peptidase_M20"/>
</dbReference>
<dbReference type="Pfam" id="PF07687">
    <property type="entry name" value="M20_dimer"/>
    <property type="match status" value="1"/>
</dbReference>
<dbReference type="PANTHER" id="PTHR45962">
    <property type="entry name" value="N-FATTY-ACYL-AMINO ACID SYNTHASE/HYDROLASE PM20D1"/>
    <property type="match status" value="1"/>
</dbReference>
<sequence>MRKVMALLAFTALPALPALLPPMAHADVVPHPQADAQALDLAEKAIALRSVAGPGDRTADVARLFSKALVAGGFSKKDIQIVPVGKTMYMTATWHGTDPSLRPLVVLGHMDVVEAKPADWKRDPFTPVVENGYLFGRGATDMKLDDTLAIASLIELRREGYRPKRTIILAFSGDEETDMRSGAALADKLSDAGMVLNVDGADGVLNEQTGKPEYFAWAAAEKTYADYELTVTNPGGHSSEPRADNAIAELSAALSRIQKYQFKPEENDITRAYFEGAAKLEPGRLGAAMKAFAANPADKKAIATLSADPSMVGKIGTTCVATMVNGGHALNALPQRATANINCRIFPGHSKADIQAELQKVVADPNVQVRDVSAGSVATDASPMNPGFIDAVTKAIHGVYPGLPVIPSMEAGASDNMWFRSHNVPSYEASPLFIKPSENFMHGLNERTPVAAIAPGVDFLLSIIPDLSN</sequence>
<keyword evidence="6" id="KW-0732">Signal</keyword>
<dbReference type="RefSeq" id="WP_048849835.1">
    <property type="nucleotide sequence ID" value="NZ_BANI01000020.1"/>
</dbReference>
<evidence type="ECO:0000256" key="3">
    <source>
        <dbReference type="ARBA" id="ARBA00022723"/>
    </source>
</evidence>
<proteinExistence type="inferred from homology"/>
<dbReference type="Gene3D" id="1.10.150.900">
    <property type="match status" value="1"/>
</dbReference>
<dbReference type="AlphaFoldDB" id="A0A0D6PWG7"/>
<dbReference type="Pfam" id="PF01546">
    <property type="entry name" value="Peptidase_M20"/>
    <property type="match status" value="1"/>
</dbReference>
<gene>
    <name evidence="8" type="ORF">Geu3261_0020_026</name>
</gene>
<comment type="caution">
    <text evidence="8">The sequence shown here is derived from an EMBL/GenBank/DDBJ whole genome shotgun (WGS) entry which is preliminary data.</text>
</comment>
<evidence type="ECO:0000256" key="2">
    <source>
        <dbReference type="ARBA" id="ARBA00022670"/>
    </source>
</evidence>
<evidence type="ECO:0000256" key="6">
    <source>
        <dbReference type="SAM" id="SignalP"/>
    </source>
</evidence>
<name>A0A0D6PWG7_KOMEU</name>
<dbReference type="GO" id="GO:0046872">
    <property type="term" value="F:metal ion binding"/>
    <property type="evidence" value="ECO:0007669"/>
    <property type="project" value="UniProtKB-KW"/>
</dbReference>
<feature type="signal peptide" evidence="6">
    <location>
        <begin position="1"/>
        <end position="26"/>
    </location>
</feature>
<dbReference type="SUPFAM" id="SSF53187">
    <property type="entry name" value="Zn-dependent exopeptidases"/>
    <property type="match status" value="1"/>
</dbReference>
<dbReference type="GO" id="GO:0006508">
    <property type="term" value="P:proteolysis"/>
    <property type="evidence" value="ECO:0007669"/>
    <property type="project" value="UniProtKB-KW"/>
</dbReference>
<dbReference type="EMBL" id="BANI01000020">
    <property type="protein sequence ID" value="GAN95363.1"/>
    <property type="molecule type" value="Genomic_DNA"/>
</dbReference>
<keyword evidence="3" id="KW-0479">Metal-binding</keyword>
<dbReference type="Proteomes" id="UP000032675">
    <property type="component" value="Unassembled WGS sequence"/>
</dbReference>